<name>A0A8S1VIN2_PAROT</name>
<dbReference type="Proteomes" id="UP000683925">
    <property type="component" value="Unassembled WGS sequence"/>
</dbReference>
<gene>
    <name evidence="1" type="ORF">POCTA_138.1.T0650122</name>
</gene>
<dbReference type="EMBL" id="CAJJDP010000064">
    <property type="protein sequence ID" value="CAD8175292.1"/>
    <property type="molecule type" value="Genomic_DNA"/>
</dbReference>
<comment type="caution">
    <text evidence="1">The sequence shown here is derived from an EMBL/GenBank/DDBJ whole genome shotgun (WGS) entry which is preliminary data.</text>
</comment>
<organism evidence="1 2">
    <name type="scientific">Paramecium octaurelia</name>
    <dbReference type="NCBI Taxonomy" id="43137"/>
    <lineage>
        <taxon>Eukaryota</taxon>
        <taxon>Sar</taxon>
        <taxon>Alveolata</taxon>
        <taxon>Ciliophora</taxon>
        <taxon>Intramacronucleata</taxon>
        <taxon>Oligohymenophorea</taxon>
        <taxon>Peniculida</taxon>
        <taxon>Parameciidae</taxon>
        <taxon>Paramecium</taxon>
    </lineage>
</organism>
<accession>A0A8S1VIN2</accession>
<protein>
    <submittedName>
        <fullName evidence="1">Uncharacterized protein</fullName>
    </submittedName>
</protein>
<evidence type="ECO:0000313" key="2">
    <source>
        <dbReference type="Proteomes" id="UP000683925"/>
    </source>
</evidence>
<keyword evidence="2" id="KW-1185">Reference proteome</keyword>
<sequence>MNQEQKTHFTKGGKLKLSITILKITHLRLLSFNSKLKYSIQVLKKKVSFCEDMFETQELWQLTKTVR</sequence>
<reference evidence="1" key="1">
    <citation type="submission" date="2021-01" db="EMBL/GenBank/DDBJ databases">
        <authorList>
            <consortium name="Genoscope - CEA"/>
            <person name="William W."/>
        </authorList>
    </citation>
    <scope>NUCLEOTIDE SEQUENCE</scope>
</reference>
<evidence type="ECO:0000313" key="1">
    <source>
        <dbReference type="EMBL" id="CAD8175292.1"/>
    </source>
</evidence>
<dbReference type="AlphaFoldDB" id="A0A8S1VIN2"/>
<proteinExistence type="predicted"/>
<dbReference type="OrthoDB" id="10491655at2759"/>